<dbReference type="InterPro" id="IPR005702">
    <property type="entry name" value="Wzc-like_C"/>
</dbReference>
<dbReference type="InterPro" id="IPR033756">
    <property type="entry name" value="YlxH/NBP35"/>
</dbReference>
<evidence type="ECO:0000313" key="4">
    <source>
        <dbReference type="Proteomes" id="UP001596044"/>
    </source>
</evidence>
<proteinExistence type="predicted"/>
<accession>A0ABW0K083</accession>
<reference evidence="4" key="1">
    <citation type="journal article" date="2019" name="Int. J. Syst. Evol. Microbiol.">
        <title>The Global Catalogue of Microorganisms (GCM) 10K type strain sequencing project: providing services to taxonomists for standard genome sequencing and annotation.</title>
        <authorList>
            <consortium name="The Broad Institute Genomics Platform"/>
            <consortium name="The Broad Institute Genome Sequencing Center for Infectious Disease"/>
            <person name="Wu L."/>
            <person name="Ma J."/>
        </authorList>
    </citation>
    <scope>NUCLEOTIDE SEQUENCE [LARGE SCALE GENOMIC DNA]</scope>
    <source>
        <strain evidence="4">KACC 11904</strain>
    </source>
</reference>
<dbReference type="InterPro" id="IPR050445">
    <property type="entry name" value="Bact_polysacc_biosynth/exp"/>
</dbReference>
<evidence type="ECO:0000256" key="2">
    <source>
        <dbReference type="ARBA" id="ARBA00022840"/>
    </source>
</evidence>
<dbReference type="SUPFAM" id="SSF52540">
    <property type="entry name" value="P-loop containing nucleoside triphosphate hydrolases"/>
    <property type="match status" value="1"/>
</dbReference>
<keyword evidence="3" id="KW-0418">Kinase</keyword>
<protein>
    <submittedName>
        <fullName evidence="3">CpsD/CapB family tyrosine-protein kinase</fullName>
        <ecNumber evidence="3">2.7.10.2</ecNumber>
    </submittedName>
</protein>
<evidence type="ECO:0000256" key="1">
    <source>
        <dbReference type="ARBA" id="ARBA00022741"/>
    </source>
</evidence>
<dbReference type="CDD" id="cd05387">
    <property type="entry name" value="BY-kinase"/>
    <property type="match status" value="1"/>
</dbReference>
<keyword evidence="2" id="KW-0067">ATP-binding</keyword>
<sequence length="230" mass="25131">MPASTSRNYALITEVNPKSPISEAYRALRTNIQFSSVDDPVKVIVVTSAQPEEGKSTTISNLAVTYAAEGKKVLLLDADLRKPTLHRYLSESNRLGLSNYLSGKYAVEDVVLDTKIANLSLITSGSIPPNPSELLSSKKMSALITQLKEDFDMVLIDSPPVLAVTDAQILSNIVDGTVLVVNHGKVKRDAARKAISQLTHAKAKVLGVVLNNKEMSKKESSYYYYYAQKD</sequence>
<dbReference type="EC" id="2.7.10.2" evidence="3"/>
<dbReference type="InterPro" id="IPR027417">
    <property type="entry name" value="P-loop_NTPase"/>
</dbReference>
<keyword evidence="1" id="KW-0547">Nucleotide-binding</keyword>
<comment type="caution">
    <text evidence="3">The sequence shown here is derived from an EMBL/GenBank/DDBJ whole genome shotgun (WGS) entry which is preliminary data.</text>
</comment>
<dbReference type="RefSeq" id="WP_270880509.1">
    <property type="nucleotide sequence ID" value="NZ_JAQFVF010000033.1"/>
</dbReference>
<evidence type="ECO:0000313" key="3">
    <source>
        <dbReference type="EMBL" id="MFC5446793.1"/>
    </source>
</evidence>
<keyword evidence="4" id="KW-1185">Reference proteome</keyword>
<dbReference type="PANTHER" id="PTHR32309:SF13">
    <property type="entry name" value="FERRIC ENTEROBACTIN TRANSPORT PROTEIN FEPE"/>
    <property type="match status" value="1"/>
</dbReference>
<dbReference type="Proteomes" id="UP001596044">
    <property type="component" value="Unassembled WGS sequence"/>
</dbReference>
<dbReference type="EMBL" id="JBHSMJ010000004">
    <property type="protein sequence ID" value="MFC5446793.1"/>
    <property type="molecule type" value="Genomic_DNA"/>
</dbReference>
<dbReference type="PANTHER" id="PTHR32309">
    <property type="entry name" value="TYROSINE-PROTEIN KINASE"/>
    <property type="match status" value="1"/>
</dbReference>
<keyword evidence="3" id="KW-0808">Transferase</keyword>
<dbReference type="GO" id="GO:0004715">
    <property type="term" value="F:non-membrane spanning protein tyrosine kinase activity"/>
    <property type="evidence" value="ECO:0007669"/>
    <property type="project" value="UniProtKB-EC"/>
</dbReference>
<dbReference type="Pfam" id="PF10609">
    <property type="entry name" value="ParA"/>
    <property type="match status" value="1"/>
</dbReference>
<name>A0ABW0K083_9BACL</name>
<dbReference type="Gene3D" id="3.40.50.300">
    <property type="entry name" value="P-loop containing nucleotide triphosphate hydrolases"/>
    <property type="match status" value="1"/>
</dbReference>
<organism evidence="3 4">
    <name type="scientific">Paenibacillus aestuarii</name>
    <dbReference type="NCBI Taxonomy" id="516965"/>
    <lineage>
        <taxon>Bacteria</taxon>
        <taxon>Bacillati</taxon>
        <taxon>Bacillota</taxon>
        <taxon>Bacilli</taxon>
        <taxon>Bacillales</taxon>
        <taxon>Paenibacillaceae</taxon>
        <taxon>Paenibacillus</taxon>
    </lineage>
</organism>
<dbReference type="NCBIfam" id="TIGR01007">
    <property type="entry name" value="eps_fam"/>
    <property type="match status" value="1"/>
</dbReference>
<gene>
    <name evidence="3" type="ORF">ACFPOG_00820</name>
</gene>